<keyword evidence="2" id="KW-1185">Reference proteome</keyword>
<protein>
    <submittedName>
        <fullName evidence="1">Uncharacterized protein</fullName>
    </submittedName>
</protein>
<evidence type="ECO:0000313" key="1">
    <source>
        <dbReference type="EMBL" id="KAK9732288.1"/>
    </source>
</evidence>
<proteinExistence type="predicted"/>
<sequence>MEICFTKLITHSELCVNVTMLLIDIRDLANSGVIDHCHYQQDSDERLNWTIKVLTDYETISFLHYQQDSDERLNWTIKVLTDYETISFLVN</sequence>
<dbReference type="AlphaFoldDB" id="A0AAW1LBG4"/>
<dbReference type="Proteomes" id="UP001458880">
    <property type="component" value="Unassembled WGS sequence"/>
</dbReference>
<organism evidence="1 2">
    <name type="scientific">Popillia japonica</name>
    <name type="common">Japanese beetle</name>
    <dbReference type="NCBI Taxonomy" id="7064"/>
    <lineage>
        <taxon>Eukaryota</taxon>
        <taxon>Metazoa</taxon>
        <taxon>Ecdysozoa</taxon>
        <taxon>Arthropoda</taxon>
        <taxon>Hexapoda</taxon>
        <taxon>Insecta</taxon>
        <taxon>Pterygota</taxon>
        <taxon>Neoptera</taxon>
        <taxon>Endopterygota</taxon>
        <taxon>Coleoptera</taxon>
        <taxon>Polyphaga</taxon>
        <taxon>Scarabaeiformia</taxon>
        <taxon>Scarabaeidae</taxon>
        <taxon>Rutelinae</taxon>
        <taxon>Popillia</taxon>
    </lineage>
</organism>
<comment type="caution">
    <text evidence="1">The sequence shown here is derived from an EMBL/GenBank/DDBJ whole genome shotgun (WGS) entry which is preliminary data.</text>
</comment>
<name>A0AAW1LBG4_POPJA</name>
<reference evidence="1 2" key="1">
    <citation type="journal article" date="2024" name="BMC Genomics">
        <title>De novo assembly and annotation of Popillia japonica's genome with initial clues to its potential as an invasive pest.</title>
        <authorList>
            <person name="Cucini C."/>
            <person name="Boschi S."/>
            <person name="Funari R."/>
            <person name="Cardaioli E."/>
            <person name="Iannotti N."/>
            <person name="Marturano G."/>
            <person name="Paoli F."/>
            <person name="Bruttini M."/>
            <person name="Carapelli A."/>
            <person name="Frati F."/>
            <person name="Nardi F."/>
        </authorList>
    </citation>
    <scope>NUCLEOTIDE SEQUENCE [LARGE SCALE GENOMIC DNA]</scope>
    <source>
        <strain evidence="1">DMR45628</strain>
    </source>
</reference>
<dbReference type="EMBL" id="JASPKY010000120">
    <property type="protein sequence ID" value="KAK9732288.1"/>
    <property type="molecule type" value="Genomic_DNA"/>
</dbReference>
<evidence type="ECO:0000313" key="2">
    <source>
        <dbReference type="Proteomes" id="UP001458880"/>
    </source>
</evidence>
<accession>A0AAW1LBG4</accession>
<gene>
    <name evidence="1" type="ORF">QE152_g12899</name>
</gene>